<dbReference type="OrthoDB" id="6513042at2759"/>
<organism evidence="2 3">
    <name type="scientific">Puccinia sorghi</name>
    <dbReference type="NCBI Taxonomy" id="27349"/>
    <lineage>
        <taxon>Eukaryota</taxon>
        <taxon>Fungi</taxon>
        <taxon>Dikarya</taxon>
        <taxon>Basidiomycota</taxon>
        <taxon>Pucciniomycotina</taxon>
        <taxon>Pucciniomycetes</taxon>
        <taxon>Pucciniales</taxon>
        <taxon>Pucciniaceae</taxon>
        <taxon>Puccinia</taxon>
    </lineage>
</organism>
<dbReference type="EMBL" id="LAVV01010298">
    <property type="protein sequence ID" value="KNZ49256.1"/>
    <property type="molecule type" value="Genomic_DNA"/>
</dbReference>
<gene>
    <name evidence="2" type="ORF">VP01_511g3</name>
</gene>
<comment type="caution">
    <text evidence="2">The sequence shown here is derived from an EMBL/GenBank/DDBJ whole genome shotgun (WGS) entry which is preliminary data.</text>
</comment>
<name>A0A0L6UL38_9BASI</name>
<dbReference type="Proteomes" id="UP000037035">
    <property type="component" value="Unassembled WGS sequence"/>
</dbReference>
<keyword evidence="1" id="KW-0732">Signal</keyword>
<dbReference type="VEuPathDB" id="FungiDB:VP01_511g3"/>
<keyword evidence="3" id="KW-1185">Reference proteome</keyword>
<dbReference type="AlphaFoldDB" id="A0A0L6UL38"/>
<evidence type="ECO:0000256" key="1">
    <source>
        <dbReference type="SAM" id="SignalP"/>
    </source>
</evidence>
<sequence>MFSKFGLSAAVTFTFAFCSLEVSGQVFHNQLLSDGTGDVGSALRRSLTSGDAISPAQATSWSLPSLFHQMNKVKLSPPTSPASSLYANISVLSHQHSLARDNGLLRRQATTPNLVTQNNMNNVAPVSTIQNAGNRPANTTGVRPTNRAIRTFTDKVQINGGFVRTQATWDDGLKIDTISAAPHILSIRKKTNPPSATFVTSADPSRVYLGGNWRALTTFSYMVTFEGESPDDLSFRMSVPYDRLQAPMNVSMDDEVYLGLFDPNRGGWVVDTERMETFRRGRRVELMGLPAPTGEYRLLARSNRDPNSSIYFSFGNGTDGQFNVLAPPTAASTAPPLQVGTWQDGTKIIIRSLQATQIRMEIRNVTTGSIPSGYEMASKLSYAPRSRNKSSESDASLSLTARYGFAITSSNPEATVIMNLQLPYVPTQLEERGFLPNALVAAGRPLRTTEPYQILTATTVSGNGALMNIPMNVVEGEYLLLAKSK</sequence>
<protein>
    <submittedName>
        <fullName evidence="2">Uncharacterized protein</fullName>
    </submittedName>
</protein>
<reference evidence="2 3" key="1">
    <citation type="submission" date="2015-08" db="EMBL/GenBank/DDBJ databases">
        <title>Next Generation Sequencing and Analysis of the Genome of Puccinia sorghi L Schw, the Causal Agent of Maize Common Rust.</title>
        <authorList>
            <person name="Rochi L."/>
            <person name="Burguener G."/>
            <person name="Darino M."/>
            <person name="Turjanski A."/>
            <person name="Kreff E."/>
            <person name="Dieguez M.J."/>
            <person name="Sacco F."/>
        </authorList>
    </citation>
    <scope>NUCLEOTIDE SEQUENCE [LARGE SCALE GENOMIC DNA]</scope>
    <source>
        <strain evidence="2 3">RO10H11247</strain>
    </source>
</reference>
<evidence type="ECO:0000313" key="2">
    <source>
        <dbReference type="EMBL" id="KNZ49256.1"/>
    </source>
</evidence>
<evidence type="ECO:0000313" key="3">
    <source>
        <dbReference type="Proteomes" id="UP000037035"/>
    </source>
</evidence>
<feature type="signal peptide" evidence="1">
    <location>
        <begin position="1"/>
        <end position="24"/>
    </location>
</feature>
<dbReference type="STRING" id="27349.A0A0L6UL38"/>
<accession>A0A0L6UL38</accession>
<proteinExistence type="predicted"/>
<feature type="chain" id="PRO_5005567749" evidence="1">
    <location>
        <begin position="25"/>
        <end position="485"/>
    </location>
</feature>